<dbReference type="PANTHER" id="PTHR36121">
    <property type="entry name" value="PROTEIN SXY"/>
    <property type="match status" value="1"/>
</dbReference>
<protein>
    <submittedName>
        <fullName evidence="2">TfoX/Sxy family DNA transformation protein</fullName>
    </submittedName>
</protein>
<dbReference type="AlphaFoldDB" id="A0A853I3X8"/>
<organism evidence="2 3">
    <name type="scientific">Spartinivicinus marinus</name>
    <dbReference type="NCBI Taxonomy" id="2994442"/>
    <lineage>
        <taxon>Bacteria</taxon>
        <taxon>Pseudomonadati</taxon>
        <taxon>Pseudomonadota</taxon>
        <taxon>Gammaproteobacteria</taxon>
        <taxon>Oceanospirillales</taxon>
        <taxon>Zooshikellaceae</taxon>
        <taxon>Spartinivicinus</taxon>
    </lineage>
</organism>
<dbReference type="Proteomes" id="UP000569732">
    <property type="component" value="Unassembled WGS sequence"/>
</dbReference>
<feature type="domain" description="TfoX C-terminal" evidence="1">
    <location>
        <begin position="3"/>
        <end position="82"/>
    </location>
</feature>
<evidence type="ECO:0000259" key="1">
    <source>
        <dbReference type="Pfam" id="PF04994"/>
    </source>
</evidence>
<sequence length="88" mass="9937">MKQSELTQFRNIGKTVAKRLASINIKTFDDLAKVGSATAYQMLSADTGQRLPVCYYLYSLEGALQDRHWDDFSEEEKYQLRVAAGVVS</sequence>
<dbReference type="EMBL" id="JACCKB010000002">
    <property type="protein sequence ID" value="NYZ64671.1"/>
    <property type="molecule type" value="Genomic_DNA"/>
</dbReference>
<dbReference type="Pfam" id="PF04994">
    <property type="entry name" value="TfoX_C"/>
    <property type="match status" value="1"/>
</dbReference>
<evidence type="ECO:0000313" key="3">
    <source>
        <dbReference type="Proteomes" id="UP000569732"/>
    </source>
</evidence>
<dbReference type="Gene3D" id="1.10.150.20">
    <property type="entry name" value="5' to 3' exonuclease, C-terminal subdomain"/>
    <property type="match status" value="1"/>
</dbReference>
<dbReference type="InterPro" id="IPR047525">
    <property type="entry name" value="TfoX-like"/>
</dbReference>
<gene>
    <name evidence="2" type="ORF">H0A36_01545</name>
</gene>
<comment type="caution">
    <text evidence="2">The sequence shown here is derived from an EMBL/GenBank/DDBJ whole genome shotgun (WGS) entry which is preliminary data.</text>
</comment>
<dbReference type="PANTHER" id="PTHR36121:SF1">
    <property type="entry name" value="PROTEIN SXY"/>
    <property type="match status" value="1"/>
</dbReference>
<name>A0A853I3X8_9GAMM</name>
<evidence type="ECO:0000313" key="2">
    <source>
        <dbReference type="EMBL" id="NYZ64671.1"/>
    </source>
</evidence>
<proteinExistence type="predicted"/>
<dbReference type="RefSeq" id="WP_180566711.1">
    <property type="nucleotide sequence ID" value="NZ_JACCKB010000002.1"/>
</dbReference>
<keyword evidence="3" id="KW-1185">Reference proteome</keyword>
<reference evidence="2 3" key="1">
    <citation type="submission" date="2020-07" db="EMBL/GenBank/DDBJ databases">
        <title>Endozoicomonas sp. nov., isolated from sediment.</title>
        <authorList>
            <person name="Gu T."/>
        </authorList>
    </citation>
    <scope>NUCLEOTIDE SEQUENCE [LARGE SCALE GENOMIC DNA]</scope>
    <source>
        <strain evidence="2 3">SM1973</strain>
    </source>
</reference>
<dbReference type="InterPro" id="IPR007077">
    <property type="entry name" value="TfoX_C"/>
</dbReference>
<accession>A0A853I3X8</accession>